<gene>
    <name evidence="1" type="ORF">A2933_02545</name>
</gene>
<evidence type="ECO:0000313" key="1">
    <source>
        <dbReference type="EMBL" id="OGI92663.1"/>
    </source>
</evidence>
<protein>
    <submittedName>
        <fullName evidence="1">Uncharacterized protein</fullName>
    </submittedName>
</protein>
<accession>A0A1F6XEX8</accession>
<dbReference type="Proteomes" id="UP000179381">
    <property type="component" value="Unassembled WGS sequence"/>
</dbReference>
<dbReference type="AlphaFoldDB" id="A0A1F6XEX8"/>
<comment type="caution">
    <text evidence="1">The sequence shown here is derived from an EMBL/GenBank/DDBJ whole genome shotgun (WGS) entry which is preliminary data.</text>
</comment>
<evidence type="ECO:0000313" key="2">
    <source>
        <dbReference type="Proteomes" id="UP000179381"/>
    </source>
</evidence>
<sequence>MEPIIRLLRARGKNRLADCIEKNEQKPVRGYSKELNSYSPARPLELEMKDAFRKELFRLGVEKTDKILESLERRRILQTAPHLGATENPRMLAINWLGSLGVPDNEFYVVGMYSGIPFSNNSRPGRINRREESINLFPSSMQDDLVYGSKIPEKLVEVVKTLPEPLKKLLPNAKMGDSYSKWALTVCGNIERKILGKENLIYLDINEVVANYMDEIKKKPGHPMNKIRELNEANLFLAFAPLLFNHFKCFGSFRQVEYLPEYQEKLSGLGFMKEFEVEKVPTASLTTGEFKNKPYPVDIILGEEFTPNPQMLFGEFITNMMTKEWLEKHI</sequence>
<name>A0A1F6XEX8_9BACT</name>
<dbReference type="EMBL" id="MFVH01000004">
    <property type="protein sequence ID" value="OGI92663.1"/>
    <property type="molecule type" value="Genomic_DNA"/>
</dbReference>
<proteinExistence type="predicted"/>
<reference evidence="1 2" key="1">
    <citation type="journal article" date="2016" name="Nat. Commun.">
        <title>Thousands of microbial genomes shed light on interconnected biogeochemical processes in an aquifer system.</title>
        <authorList>
            <person name="Anantharaman K."/>
            <person name="Brown C.T."/>
            <person name="Hug L.A."/>
            <person name="Sharon I."/>
            <person name="Castelle C.J."/>
            <person name="Probst A.J."/>
            <person name="Thomas B.C."/>
            <person name="Singh A."/>
            <person name="Wilkins M.J."/>
            <person name="Karaoz U."/>
            <person name="Brodie E.L."/>
            <person name="Williams K.H."/>
            <person name="Hubbard S.S."/>
            <person name="Banfield J.F."/>
        </authorList>
    </citation>
    <scope>NUCLEOTIDE SEQUENCE [LARGE SCALE GENOMIC DNA]</scope>
</reference>
<organism evidence="1 2">
    <name type="scientific">Candidatus Nomurabacteria bacterium RIFCSPLOWO2_01_FULL_46_18</name>
    <dbReference type="NCBI Taxonomy" id="1801783"/>
    <lineage>
        <taxon>Bacteria</taxon>
        <taxon>Candidatus Nomuraibacteriota</taxon>
    </lineage>
</organism>